<gene>
    <name evidence="4" type="ORF">HXA33_11640</name>
</gene>
<comment type="caution">
    <text evidence="4">The sequence shown here is derived from an EMBL/GenBank/DDBJ whole genome shotgun (WGS) entry which is preliminary data.</text>
</comment>
<dbReference type="Gene3D" id="3.40.50.720">
    <property type="entry name" value="NAD(P)-binding Rossmann-like Domain"/>
    <property type="match status" value="2"/>
</dbReference>
<name>A0A9Q4B3B9_SALAG</name>
<accession>A0A9Q4B3B9</accession>
<dbReference type="InterPro" id="IPR006140">
    <property type="entry name" value="D-isomer_DH_NAD-bd"/>
</dbReference>
<proteinExistence type="predicted"/>
<sequence length="319" mass="35813">MNIVIVVSSAKIRKDLRHYLTEKYTELAFRFHTSMKEAEKDLTKADILITYGEDLDDTLISRATNLKWIMVISAGLDRMPFAAIERQGIIVTNARGIHAIPMAEYTLSMMLQTGRQMKTLIENERQKEWDRSPVMTELHGKTIGILGIGAIGKEIARLAKAFNMTVIGLNRSGSPVENVDHVVTIKGLNSLLESSDFIVSVLPKLPETDDILRTPQFKVMKETAVLINIGRGNAINEDALLTALDEGEFKHVVLDVFKEEPLPANHPFWSHAKVTVTPHMSGISPQYQPRALDIFEHNLHVFLTSRGDYLNKIDPVKGY</sequence>
<feature type="domain" description="D-isomer specific 2-hydroxyacid dehydrogenase NAD-binding" evidence="3">
    <location>
        <begin position="107"/>
        <end position="281"/>
    </location>
</feature>
<evidence type="ECO:0000256" key="2">
    <source>
        <dbReference type="ARBA" id="ARBA00023027"/>
    </source>
</evidence>
<evidence type="ECO:0000256" key="1">
    <source>
        <dbReference type="ARBA" id="ARBA00023002"/>
    </source>
</evidence>
<keyword evidence="2" id="KW-0520">NAD</keyword>
<dbReference type="EMBL" id="JABXYM010000001">
    <property type="protein sequence ID" value="MCR6097195.1"/>
    <property type="molecule type" value="Genomic_DNA"/>
</dbReference>
<dbReference type="GO" id="GO:0051287">
    <property type="term" value="F:NAD binding"/>
    <property type="evidence" value="ECO:0007669"/>
    <property type="project" value="InterPro"/>
</dbReference>
<protein>
    <submittedName>
        <fullName evidence="4">D-2-hydroxyacid dehydrogenase</fullName>
    </submittedName>
</protein>
<dbReference type="FunFam" id="3.40.50.720:FF:000363">
    <property type="entry name" value="D-isomer specific 2-hydroxyacid dehydrogenase"/>
    <property type="match status" value="1"/>
</dbReference>
<dbReference type="CDD" id="cd05300">
    <property type="entry name" value="2-Hacid_dh_1"/>
    <property type="match status" value="1"/>
</dbReference>
<evidence type="ECO:0000259" key="3">
    <source>
        <dbReference type="Pfam" id="PF02826"/>
    </source>
</evidence>
<reference evidence="4" key="1">
    <citation type="submission" date="2020-06" db="EMBL/GenBank/DDBJ databases">
        <title>Insight into the genomes of haloalkaliphilic bacilli from Kenyan soda lakes.</title>
        <authorList>
            <person name="Mwirichia R."/>
            <person name="Villamizar G.C."/>
            <person name="Poehlein A."/>
            <person name="Mugweru J."/>
            <person name="Kipnyargis A."/>
            <person name="Kiplimo D."/>
            <person name="Orwa P."/>
            <person name="Daniel R."/>
        </authorList>
    </citation>
    <scope>NUCLEOTIDE SEQUENCE</scope>
    <source>
        <strain evidence="4">B1096_S55</strain>
    </source>
</reference>
<dbReference type="PANTHER" id="PTHR43333:SF1">
    <property type="entry name" value="D-ISOMER SPECIFIC 2-HYDROXYACID DEHYDROGENASE NAD-BINDING DOMAIN-CONTAINING PROTEIN"/>
    <property type="match status" value="1"/>
</dbReference>
<dbReference type="RefSeq" id="WP_276540964.1">
    <property type="nucleotide sequence ID" value="NZ_JABXYQ010000001.1"/>
</dbReference>
<dbReference type="AlphaFoldDB" id="A0A9Q4B3B9"/>
<dbReference type="PANTHER" id="PTHR43333">
    <property type="entry name" value="2-HACID_DH_C DOMAIN-CONTAINING PROTEIN"/>
    <property type="match status" value="1"/>
</dbReference>
<dbReference type="InterPro" id="IPR036291">
    <property type="entry name" value="NAD(P)-bd_dom_sf"/>
</dbReference>
<dbReference type="Pfam" id="PF02826">
    <property type="entry name" value="2-Hacid_dh_C"/>
    <property type="match status" value="1"/>
</dbReference>
<dbReference type="Proteomes" id="UP001057753">
    <property type="component" value="Unassembled WGS sequence"/>
</dbReference>
<dbReference type="GO" id="GO:0016616">
    <property type="term" value="F:oxidoreductase activity, acting on the CH-OH group of donors, NAD or NADP as acceptor"/>
    <property type="evidence" value="ECO:0007669"/>
    <property type="project" value="InterPro"/>
</dbReference>
<keyword evidence="5" id="KW-1185">Reference proteome</keyword>
<evidence type="ECO:0000313" key="5">
    <source>
        <dbReference type="Proteomes" id="UP001057753"/>
    </source>
</evidence>
<organism evidence="4 5">
    <name type="scientific">Salipaludibacillus agaradhaerens</name>
    <name type="common">Bacillus agaradhaerens</name>
    <dbReference type="NCBI Taxonomy" id="76935"/>
    <lineage>
        <taxon>Bacteria</taxon>
        <taxon>Bacillati</taxon>
        <taxon>Bacillota</taxon>
        <taxon>Bacilli</taxon>
        <taxon>Bacillales</taxon>
        <taxon>Bacillaceae</taxon>
    </lineage>
</organism>
<keyword evidence="1" id="KW-0560">Oxidoreductase</keyword>
<dbReference type="SUPFAM" id="SSF51735">
    <property type="entry name" value="NAD(P)-binding Rossmann-fold domains"/>
    <property type="match status" value="1"/>
</dbReference>
<evidence type="ECO:0000313" key="4">
    <source>
        <dbReference type="EMBL" id="MCR6097195.1"/>
    </source>
</evidence>
<dbReference type="SUPFAM" id="SSF52283">
    <property type="entry name" value="Formate/glycerate dehydrogenase catalytic domain-like"/>
    <property type="match status" value="1"/>
</dbReference>